<dbReference type="Pfam" id="PF01790">
    <property type="entry name" value="LGT"/>
    <property type="match status" value="1"/>
</dbReference>
<evidence type="ECO:0000256" key="2">
    <source>
        <dbReference type="ARBA" id="ARBA00022475"/>
    </source>
</evidence>
<evidence type="ECO:0000256" key="4">
    <source>
        <dbReference type="ARBA" id="ARBA00022692"/>
    </source>
</evidence>
<feature type="binding site" evidence="7">
    <location>
        <position position="147"/>
    </location>
    <ligand>
        <name>a 1,2-diacyl-sn-glycero-3-phospho-(1'-sn-glycerol)</name>
        <dbReference type="ChEBI" id="CHEBI:64716"/>
    </ligand>
</feature>
<comment type="function">
    <text evidence="7">Catalyzes the transfer of the diacylglyceryl group from phosphatidylglycerol to the sulfhydryl group of the N-terminal cysteine of a prolipoprotein, the first step in the formation of mature lipoproteins.</text>
</comment>
<gene>
    <name evidence="7 8" type="primary">lgt</name>
    <name evidence="8" type="ORF">ACFOW6_14480</name>
</gene>
<keyword evidence="9" id="KW-1185">Reference proteome</keyword>
<feature type="transmembrane region" description="Helical" evidence="7">
    <location>
        <begin position="238"/>
        <end position="264"/>
    </location>
</feature>
<organism evidence="8 9">
    <name type="scientific">Fodinicurvata halophila</name>
    <dbReference type="NCBI Taxonomy" id="1419723"/>
    <lineage>
        <taxon>Bacteria</taxon>
        <taxon>Pseudomonadati</taxon>
        <taxon>Pseudomonadota</taxon>
        <taxon>Alphaproteobacteria</taxon>
        <taxon>Rhodospirillales</taxon>
        <taxon>Rhodovibrionaceae</taxon>
        <taxon>Fodinicurvata</taxon>
    </lineage>
</organism>
<feature type="transmembrane region" description="Helical" evidence="7">
    <location>
        <begin position="207"/>
        <end position="226"/>
    </location>
</feature>
<keyword evidence="3 7" id="KW-0808">Transferase</keyword>
<evidence type="ECO:0000256" key="7">
    <source>
        <dbReference type="HAMAP-Rule" id="MF_01147"/>
    </source>
</evidence>
<evidence type="ECO:0000256" key="3">
    <source>
        <dbReference type="ARBA" id="ARBA00022679"/>
    </source>
</evidence>
<keyword evidence="4 7" id="KW-0812">Transmembrane</keyword>
<dbReference type="PANTHER" id="PTHR30589">
    <property type="entry name" value="PROLIPOPROTEIN DIACYLGLYCERYL TRANSFERASE"/>
    <property type="match status" value="1"/>
</dbReference>
<keyword evidence="5 7" id="KW-1133">Transmembrane helix</keyword>
<feature type="transmembrane region" description="Helical" evidence="7">
    <location>
        <begin position="126"/>
        <end position="149"/>
    </location>
</feature>
<protein>
    <recommendedName>
        <fullName evidence="7">Phosphatidylglycerol--prolipoprotein diacylglyceryl transferase</fullName>
        <ecNumber evidence="7">2.5.1.145</ecNumber>
    </recommendedName>
</protein>
<dbReference type="Proteomes" id="UP001595799">
    <property type="component" value="Unassembled WGS sequence"/>
</dbReference>
<feature type="transmembrane region" description="Helical" evidence="7">
    <location>
        <begin position="96"/>
        <end position="119"/>
    </location>
</feature>
<evidence type="ECO:0000313" key="9">
    <source>
        <dbReference type="Proteomes" id="UP001595799"/>
    </source>
</evidence>
<dbReference type="PROSITE" id="PS01311">
    <property type="entry name" value="LGT"/>
    <property type="match status" value="1"/>
</dbReference>
<feature type="transmembrane region" description="Helical" evidence="7">
    <location>
        <begin position="27"/>
        <end position="44"/>
    </location>
</feature>
<sequence>MENLLLWGALAFPQFDPVALEIGPLAIRWYALAYIVGLVGAWLYCRHLITLSPAGLTREAIDDFLLWATLGVVLGGRLGYVLFYQPAYYAQHPLEIFFLWQGGMAFHGGLLGVILAIVLFERKRGLAFMSLTDIVACATPIGLFLGRIANFINGELYGRPSDVPWAVVFPGAGPEPRHPSQLYQAGLEGLVLFLLLFVMVRAGALKCRGLMSGSFLAGYGLARIIGELFRAPDPHLGFLAGGLTMGQLLSLPMLLAGAALILWARRNSRMGQAS</sequence>
<keyword evidence="6 7" id="KW-0472">Membrane</keyword>
<comment type="pathway">
    <text evidence="7">Protein modification; lipoprotein biosynthesis (diacylglyceryl transfer).</text>
</comment>
<dbReference type="EC" id="2.5.1.145" evidence="7"/>
<dbReference type="EMBL" id="JBHSCW010000008">
    <property type="protein sequence ID" value="MFC4352755.1"/>
    <property type="molecule type" value="Genomic_DNA"/>
</dbReference>
<reference evidence="9" key="1">
    <citation type="journal article" date="2019" name="Int. J. Syst. Evol. Microbiol.">
        <title>The Global Catalogue of Microorganisms (GCM) 10K type strain sequencing project: providing services to taxonomists for standard genome sequencing and annotation.</title>
        <authorList>
            <consortium name="The Broad Institute Genomics Platform"/>
            <consortium name="The Broad Institute Genome Sequencing Center for Infectious Disease"/>
            <person name="Wu L."/>
            <person name="Ma J."/>
        </authorList>
    </citation>
    <scope>NUCLEOTIDE SEQUENCE [LARGE SCALE GENOMIC DNA]</scope>
    <source>
        <strain evidence="9">CECT 8472</strain>
    </source>
</reference>
<feature type="transmembrane region" description="Helical" evidence="7">
    <location>
        <begin position="64"/>
        <end position="84"/>
    </location>
</feature>
<comment type="similarity">
    <text evidence="1 7">Belongs to the Lgt family.</text>
</comment>
<comment type="caution">
    <text evidence="8">The sequence shown here is derived from an EMBL/GenBank/DDBJ whole genome shotgun (WGS) entry which is preliminary data.</text>
</comment>
<comment type="subcellular location">
    <subcellularLocation>
        <location evidence="7">Cell membrane</location>
        <topology evidence="7">Multi-pass membrane protein</topology>
    </subcellularLocation>
</comment>
<accession>A0ABV8UP91</accession>
<dbReference type="PANTHER" id="PTHR30589:SF0">
    <property type="entry name" value="PHOSPHATIDYLGLYCEROL--PROLIPOPROTEIN DIACYLGLYCERYL TRANSFERASE"/>
    <property type="match status" value="1"/>
</dbReference>
<feature type="transmembrane region" description="Helical" evidence="7">
    <location>
        <begin position="182"/>
        <end position="200"/>
    </location>
</feature>
<name>A0ABV8UP91_9PROT</name>
<evidence type="ECO:0000313" key="8">
    <source>
        <dbReference type="EMBL" id="MFC4352755.1"/>
    </source>
</evidence>
<keyword evidence="2 7" id="KW-1003">Cell membrane</keyword>
<evidence type="ECO:0000256" key="6">
    <source>
        <dbReference type="ARBA" id="ARBA00023136"/>
    </source>
</evidence>
<evidence type="ECO:0000256" key="1">
    <source>
        <dbReference type="ARBA" id="ARBA00007150"/>
    </source>
</evidence>
<dbReference type="NCBIfam" id="TIGR00544">
    <property type="entry name" value="lgt"/>
    <property type="match status" value="1"/>
</dbReference>
<evidence type="ECO:0000256" key="5">
    <source>
        <dbReference type="ARBA" id="ARBA00022989"/>
    </source>
</evidence>
<dbReference type="HAMAP" id="MF_01147">
    <property type="entry name" value="Lgt"/>
    <property type="match status" value="1"/>
</dbReference>
<comment type="catalytic activity">
    <reaction evidence="7">
        <text>L-cysteinyl-[prolipoprotein] + a 1,2-diacyl-sn-glycero-3-phospho-(1'-sn-glycerol) = an S-1,2-diacyl-sn-glyceryl-L-cysteinyl-[prolipoprotein] + sn-glycerol 1-phosphate + H(+)</text>
        <dbReference type="Rhea" id="RHEA:56712"/>
        <dbReference type="Rhea" id="RHEA-COMP:14679"/>
        <dbReference type="Rhea" id="RHEA-COMP:14680"/>
        <dbReference type="ChEBI" id="CHEBI:15378"/>
        <dbReference type="ChEBI" id="CHEBI:29950"/>
        <dbReference type="ChEBI" id="CHEBI:57685"/>
        <dbReference type="ChEBI" id="CHEBI:64716"/>
        <dbReference type="ChEBI" id="CHEBI:140658"/>
        <dbReference type="EC" id="2.5.1.145"/>
    </reaction>
</comment>
<dbReference type="GO" id="GO:0008961">
    <property type="term" value="F:phosphatidylglycerol-prolipoprotein diacylglyceryl transferase activity"/>
    <property type="evidence" value="ECO:0007669"/>
    <property type="project" value="UniProtKB-EC"/>
</dbReference>
<dbReference type="RefSeq" id="WP_382423115.1">
    <property type="nucleotide sequence ID" value="NZ_JBHSCW010000008.1"/>
</dbReference>
<proteinExistence type="inferred from homology"/>
<dbReference type="InterPro" id="IPR001640">
    <property type="entry name" value="Lgt"/>
</dbReference>